<dbReference type="Pfam" id="PF00250">
    <property type="entry name" value="Forkhead"/>
    <property type="match status" value="1"/>
</dbReference>
<feature type="domain" description="Fork-head" evidence="4">
    <location>
        <begin position="232"/>
        <end position="322"/>
    </location>
</feature>
<dbReference type="InterPro" id="IPR001766">
    <property type="entry name" value="Fork_head_dom"/>
</dbReference>
<evidence type="ECO:0000256" key="2">
    <source>
        <dbReference type="PROSITE-ProRule" id="PRU00089"/>
    </source>
</evidence>
<keyword evidence="6" id="KW-1185">Reference proteome</keyword>
<dbReference type="EMBL" id="JARKIF010000001">
    <property type="protein sequence ID" value="KAJ7650835.1"/>
    <property type="molecule type" value="Genomic_DNA"/>
</dbReference>
<dbReference type="PROSITE" id="PS50039">
    <property type="entry name" value="FORK_HEAD_3"/>
    <property type="match status" value="1"/>
</dbReference>
<comment type="caution">
    <text evidence="5">The sequence shown here is derived from an EMBL/GenBank/DDBJ whole genome shotgun (WGS) entry which is preliminary data.</text>
</comment>
<accession>A0AAD7G1L7</accession>
<dbReference type="GO" id="GO:0000981">
    <property type="term" value="F:DNA-binding transcription factor activity, RNA polymerase II-specific"/>
    <property type="evidence" value="ECO:0007669"/>
    <property type="project" value="TreeGrafter"/>
</dbReference>
<dbReference type="InterPro" id="IPR036388">
    <property type="entry name" value="WH-like_DNA-bd_sf"/>
</dbReference>
<gene>
    <name evidence="5" type="ORF">FB45DRAFT_888917</name>
</gene>
<feature type="compositionally biased region" description="Low complexity" evidence="3">
    <location>
        <begin position="102"/>
        <end position="114"/>
    </location>
</feature>
<feature type="compositionally biased region" description="Low complexity" evidence="3">
    <location>
        <begin position="369"/>
        <end position="385"/>
    </location>
</feature>
<dbReference type="PANTHER" id="PTHR11829">
    <property type="entry name" value="FORKHEAD BOX PROTEIN"/>
    <property type="match status" value="1"/>
</dbReference>
<evidence type="ECO:0000256" key="1">
    <source>
        <dbReference type="ARBA" id="ARBA00023125"/>
    </source>
</evidence>
<feature type="DNA-binding region" description="Fork-head" evidence="2">
    <location>
        <begin position="232"/>
        <end position="322"/>
    </location>
</feature>
<sequence length="398" mass="44166">MGTFDNDNDHLRQWVHLDQDFVCPGPLTPDWTISLFSTPVPTTPGWSLSPLLTPPSPLMDTMMQGDRSWSVPLYSSYHPDVGGAGFGSRYRWLPEYDRHSRGGSPMSSSSTSSSQHEAHYQHGGSNNEVEGYEYEHSYSYPSTSWLLPSYSYPSTSLLLSSSRSPSPYLDAYPFWPQFPGDNHDEELPCSAVLSSDAFPRLHDAGDYLRWELGLPPGAIVDLSAVPEKADGRPAVAFHTAAEVAIYASPRQMLTLQEICDALADRFSGFRESDERWRSTIRHILSLHGTFVKRLEKSPNDSKSHYWSFDVSQVGKSRPRKRKPRSACERAEAKTIEAKRAAEARAVASKAPGWRSKKGKAKSTQEDVSSSRGRSKSTASSSSTSAPAQHRYSPCKARA</sequence>
<dbReference type="GO" id="GO:0005634">
    <property type="term" value="C:nucleus"/>
    <property type="evidence" value="ECO:0007669"/>
    <property type="project" value="UniProtKB-SubCell"/>
</dbReference>
<dbReference type="SUPFAM" id="SSF46785">
    <property type="entry name" value="Winged helix' DNA-binding domain"/>
    <property type="match status" value="1"/>
</dbReference>
<feature type="compositionally biased region" description="Basic and acidic residues" evidence="3">
    <location>
        <begin position="325"/>
        <end position="342"/>
    </location>
</feature>
<name>A0AAD7G1L7_9AGAR</name>
<dbReference type="PANTHER" id="PTHR11829:SF343">
    <property type="entry name" value="FORK-HEAD DOMAIN-CONTAINING PROTEIN"/>
    <property type="match status" value="1"/>
</dbReference>
<protein>
    <recommendedName>
        <fullName evidence="4">Fork-head domain-containing protein</fullName>
    </recommendedName>
</protein>
<proteinExistence type="predicted"/>
<dbReference type="InterPro" id="IPR050211">
    <property type="entry name" value="FOX_domain-containing"/>
</dbReference>
<dbReference type="InterPro" id="IPR036390">
    <property type="entry name" value="WH_DNA-bd_sf"/>
</dbReference>
<keyword evidence="2" id="KW-0539">Nucleus</keyword>
<evidence type="ECO:0000259" key="4">
    <source>
        <dbReference type="PROSITE" id="PS50039"/>
    </source>
</evidence>
<evidence type="ECO:0000256" key="3">
    <source>
        <dbReference type="SAM" id="MobiDB-lite"/>
    </source>
</evidence>
<evidence type="ECO:0000313" key="5">
    <source>
        <dbReference type="EMBL" id="KAJ7650835.1"/>
    </source>
</evidence>
<dbReference type="Proteomes" id="UP001221142">
    <property type="component" value="Unassembled WGS sequence"/>
</dbReference>
<dbReference type="CDD" id="cd00059">
    <property type="entry name" value="FH_FOX"/>
    <property type="match status" value="1"/>
</dbReference>
<dbReference type="SMART" id="SM00339">
    <property type="entry name" value="FH"/>
    <property type="match status" value="1"/>
</dbReference>
<reference evidence="5" key="1">
    <citation type="submission" date="2023-03" db="EMBL/GenBank/DDBJ databases">
        <title>Massive genome expansion in bonnet fungi (Mycena s.s.) driven by repeated elements and novel gene families across ecological guilds.</title>
        <authorList>
            <consortium name="Lawrence Berkeley National Laboratory"/>
            <person name="Harder C.B."/>
            <person name="Miyauchi S."/>
            <person name="Viragh M."/>
            <person name="Kuo A."/>
            <person name="Thoen E."/>
            <person name="Andreopoulos B."/>
            <person name="Lu D."/>
            <person name="Skrede I."/>
            <person name="Drula E."/>
            <person name="Henrissat B."/>
            <person name="Morin E."/>
            <person name="Kohler A."/>
            <person name="Barry K."/>
            <person name="LaButti K."/>
            <person name="Morin E."/>
            <person name="Salamov A."/>
            <person name="Lipzen A."/>
            <person name="Mereny Z."/>
            <person name="Hegedus B."/>
            <person name="Baldrian P."/>
            <person name="Stursova M."/>
            <person name="Weitz H."/>
            <person name="Taylor A."/>
            <person name="Grigoriev I.V."/>
            <person name="Nagy L.G."/>
            <person name="Martin F."/>
            <person name="Kauserud H."/>
        </authorList>
    </citation>
    <scope>NUCLEOTIDE SEQUENCE</scope>
    <source>
        <strain evidence="5">9284</strain>
    </source>
</reference>
<dbReference type="GO" id="GO:0030154">
    <property type="term" value="P:cell differentiation"/>
    <property type="evidence" value="ECO:0007669"/>
    <property type="project" value="TreeGrafter"/>
</dbReference>
<dbReference type="Gene3D" id="1.10.10.10">
    <property type="entry name" value="Winged helix-like DNA-binding domain superfamily/Winged helix DNA-binding domain"/>
    <property type="match status" value="1"/>
</dbReference>
<keyword evidence="1 2" id="KW-0238">DNA-binding</keyword>
<feature type="region of interest" description="Disordered" evidence="3">
    <location>
        <begin position="101"/>
        <end position="127"/>
    </location>
</feature>
<comment type="subcellular location">
    <subcellularLocation>
        <location evidence="2">Nucleus</location>
    </subcellularLocation>
</comment>
<feature type="region of interest" description="Disordered" evidence="3">
    <location>
        <begin position="311"/>
        <end position="398"/>
    </location>
</feature>
<dbReference type="AlphaFoldDB" id="A0AAD7G1L7"/>
<organism evidence="5 6">
    <name type="scientific">Roridomyces roridus</name>
    <dbReference type="NCBI Taxonomy" id="1738132"/>
    <lineage>
        <taxon>Eukaryota</taxon>
        <taxon>Fungi</taxon>
        <taxon>Dikarya</taxon>
        <taxon>Basidiomycota</taxon>
        <taxon>Agaricomycotina</taxon>
        <taxon>Agaricomycetes</taxon>
        <taxon>Agaricomycetidae</taxon>
        <taxon>Agaricales</taxon>
        <taxon>Marasmiineae</taxon>
        <taxon>Mycenaceae</taxon>
        <taxon>Roridomyces</taxon>
    </lineage>
</organism>
<dbReference type="GO" id="GO:0009653">
    <property type="term" value="P:anatomical structure morphogenesis"/>
    <property type="evidence" value="ECO:0007669"/>
    <property type="project" value="TreeGrafter"/>
</dbReference>
<evidence type="ECO:0000313" key="6">
    <source>
        <dbReference type="Proteomes" id="UP001221142"/>
    </source>
</evidence>
<dbReference type="GO" id="GO:0000978">
    <property type="term" value="F:RNA polymerase II cis-regulatory region sequence-specific DNA binding"/>
    <property type="evidence" value="ECO:0007669"/>
    <property type="project" value="TreeGrafter"/>
</dbReference>